<dbReference type="GO" id="GO:0005524">
    <property type="term" value="F:ATP binding"/>
    <property type="evidence" value="ECO:0007669"/>
    <property type="project" value="InterPro"/>
</dbReference>
<feature type="domain" description="Prokaryotic glutathione synthetase ATP-binding" evidence="1">
    <location>
        <begin position="134"/>
        <end position="250"/>
    </location>
</feature>
<dbReference type="InterPro" id="IPR004218">
    <property type="entry name" value="GSHS_ATP-bd"/>
</dbReference>
<dbReference type="PANTHER" id="PTHR39217:SF1">
    <property type="entry name" value="GLUTATHIONE SYNTHETASE"/>
    <property type="match status" value="1"/>
</dbReference>
<organism evidence="2 3">
    <name type="scientific">Chitinophaga cymbidii</name>
    <dbReference type="NCBI Taxonomy" id="1096750"/>
    <lineage>
        <taxon>Bacteria</taxon>
        <taxon>Pseudomonadati</taxon>
        <taxon>Bacteroidota</taxon>
        <taxon>Chitinophagia</taxon>
        <taxon>Chitinophagales</taxon>
        <taxon>Chitinophagaceae</taxon>
        <taxon>Chitinophaga</taxon>
    </lineage>
</organism>
<evidence type="ECO:0000313" key="2">
    <source>
        <dbReference type="EMBL" id="GEP97793.1"/>
    </source>
</evidence>
<dbReference type="Proteomes" id="UP000321436">
    <property type="component" value="Unassembled WGS sequence"/>
</dbReference>
<dbReference type="RefSeq" id="WP_146865721.1">
    <property type="nucleotide sequence ID" value="NZ_BKAU01000005.1"/>
</dbReference>
<dbReference type="InterPro" id="IPR053191">
    <property type="entry name" value="DcsG_Biosynth_Enzyme"/>
</dbReference>
<comment type="caution">
    <text evidence="2">The sequence shown here is derived from an EMBL/GenBank/DDBJ whole genome shotgun (WGS) entry which is preliminary data.</text>
</comment>
<name>A0A512RQ13_9BACT</name>
<dbReference type="AlphaFoldDB" id="A0A512RQ13"/>
<gene>
    <name evidence="2" type="ORF">CCY01nite_40530</name>
</gene>
<reference evidence="2 3" key="1">
    <citation type="submission" date="2019-07" db="EMBL/GenBank/DDBJ databases">
        <title>Whole genome shotgun sequence of Chitinophaga cymbidii NBRC 109752.</title>
        <authorList>
            <person name="Hosoyama A."/>
            <person name="Uohara A."/>
            <person name="Ohji S."/>
            <person name="Ichikawa N."/>
        </authorList>
    </citation>
    <scope>NUCLEOTIDE SEQUENCE [LARGE SCALE GENOMIC DNA]</scope>
    <source>
        <strain evidence="2 3">NBRC 109752</strain>
    </source>
</reference>
<keyword evidence="3" id="KW-1185">Reference proteome</keyword>
<dbReference type="Gene3D" id="3.30.470.20">
    <property type="entry name" value="ATP-grasp fold, B domain"/>
    <property type="match status" value="1"/>
</dbReference>
<evidence type="ECO:0000259" key="1">
    <source>
        <dbReference type="Pfam" id="PF02955"/>
    </source>
</evidence>
<protein>
    <recommendedName>
        <fullName evidence="1">Prokaryotic glutathione synthetase ATP-binding domain-containing protein</fullName>
    </recommendedName>
</protein>
<dbReference type="Pfam" id="PF02955">
    <property type="entry name" value="GSH-S_ATP"/>
    <property type="match status" value="1"/>
</dbReference>
<accession>A0A512RQ13</accession>
<dbReference type="GO" id="GO:0004363">
    <property type="term" value="F:glutathione synthase activity"/>
    <property type="evidence" value="ECO:0007669"/>
    <property type="project" value="InterPro"/>
</dbReference>
<dbReference type="EMBL" id="BKAU01000005">
    <property type="protein sequence ID" value="GEP97793.1"/>
    <property type="molecule type" value="Genomic_DNA"/>
</dbReference>
<dbReference type="PANTHER" id="PTHR39217">
    <property type="match status" value="1"/>
</dbReference>
<dbReference type="SUPFAM" id="SSF56059">
    <property type="entry name" value="Glutathione synthetase ATP-binding domain-like"/>
    <property type="match status" value="1"/>
</dbReference>
<sequence>MRIAYVTYADQGKYAADSLEDEEAILLRHLQESGMDVHREIWTDKKADWPSYDVVLLKSPWDYHEKYAAFCRWMDKIKSAGVRMLNPYNIVKWNSDKHYLQKIAASGLKVIPSAIIERGELPLLSSFFYPFGVDKLIVKPCVSAGARHTFTITPQNITEQQALVTQLLKEEAFIVQPFIAEIATEGEWSFIFLNGRFSHSVLKKPKQGDFRVQQYHGGTADAMPAADKHVRQAAAYVEQFAKGCLYARVDGILIDDALHLMELELIEPYLFLGKHPQGYQRYTEALQQMVQSVTI</sequence>
<evidence type="ECO:0000313" key="3">
    <source>
        <dbReference type="Proteomes" id="UP000321436"/>
    </source>
</evidence>
<dbReference type="OrthoDB" id="3373978at2"/>
<proteinExistence type="predicted"/>